<dbReference type="CDD" id="cd00798">
    <property type="entry name" value="INT_XerDC_C"/>
    <property type="match status" value="1"/>
</dbReference>
<reference evidence="3 4" key="1">
    <citation type="submission" date="2015-10" db="EMBL/GenBank/DDBJ databases">
        <title>Metagenome-Assembled Genomes uncover a global brackish microbiome.</title>
        <authorList>
            <person name="Hugerth L.W."/>
            <person name="Larsson J."/>
            <person name="Alneberg J."/>
            <person name="Lindh M.V."/>
            <person name="Legrand C."/>
            <person name="Pinhassi J."/>
            <person name="Andersson A.F."/>
        </authorList>
    </citation>
    <scope>NUCLEOTIDE SEQUENCE [LARGE SCALE GENOMIC DNA]</scope>
    <source>
        <strain evidence="3">BACL6 MAG-120924-bin43</strain>
    </source>
</reference>
<dbReference type="Proteomes" id="UP000051017">
    <property type="component" value="Unassembled WGS sequence"/>
</dbReference>
<dbReference type="GO" id="GO:0015074">
    <property type="term" value="P:DNA integration"/>
    <property type="evidence" value="ECO:0007669"/>
    <property type="project" value="InterPro"/>
</dbReference>
<keyword evidence="1" id="KW-0233">DNA recombination</keyword>
<dbReference type="PROSITE" id="PS51898">
    <property type="entry name" value="TYR_RECOMBINASE"/>
    <property type="match status" value="1"/>
</dbReference>
<dbReference type="GO" id="GO:0003677">
    <property type="term" value="F:DNA binding"/>
    <property type="evidence" value="ECO:0007669"/>
    <property type="project" value="InterPro"/>
</dbReference>
<protein>
    <recommendedName>
        <fullName evidence="2">Tyr recombinase domain-containing protein</fullName>
    </recommendedName>
</protein>
<feature type="domain" description="Tyr recombinase" evidence="2">
    <location>
        <begin position="1"/>
        <end position="185"/>
    </location>
</feature>
<evidence type="ECO:0000259" key="2">
    <source>
        <dbReference type="PROSITE" id="PS51898"/>
    </source>
</evidence>
<evidence type="ECO:0000256" key="1">
    <source>
        <dbReference type="ARBA" id="ARBA00023172"/>
    </source>
</evidence>
<dbReference type="AlphaFoldDB" id="A0A0R2QCX0"/>
<comment type="caution">
    <text evidence="3">The sequence shown here is derived from an EMBL/GenBank/DDBJ whole genome shotgun (WGS) entry which is preliminary data.</text>
</comment>
<evidence type="ECO:0000313" key="4">
    <source>
        <dbReference type="Proteomes" id="UP000051017"/>
    </source>
</evidence>
<dbReference type="EMBL" id="LIBJ01000229">
    <property type="protein sequence ID" value="KRO46834.1"/>
    <property type="molecule type" value="Genomic_DNA"/>
</dbReference>
<organism evidence="3 4">
    <name type="scientific">Acidimicrobiia bacterium BACL6 MAG-120924-bin43</name>
    <dbReference type="NCBI Taxonomy" id="1655583"/>
    <lineage>
        <taxon>Bacteria</taxon>
        <taxon>Bacillati</taxon>
        <taxon>Actinomycetota</taxon>
        <taxon>Acidimicrobiia</taxon>
        <taxon>acIV cluster</taxon>
    </lineage>
</organism>
<dbReference type="PANTHER" id="PTHR30349:SF81">
    <property type="entry name" value="TYROSINE RECOMBINASE XERC"/>
    <property type="match status" value="1"/>
</dbReference>
<dbReference type="GO" id="GO:0006310">
    <property type="term" value="P:DNA recombination"/>
    <property type="evidence" value="ECO:0007669"/>
    <property type="project" value="UniProtKB-KW"/>
</dbReference>
<dbReference type="InterPro" id="IPR013762">
    <property type="entry name" value="Integrase-like_cat_sf"/>
</dbReference>
<dbReference type="InterPro" id="IPR050090">
    <property type="entry name" value="Tyrosine_recombinase_XerCD"/>
</dbReference>
<dbReference type="InterPro" id="IPR011010">
    <property type="entry name" value="DNA_brk_join_enz"/>
</dbReference>
<dbReference type="Pfam" id="PF00589">
    <property type="entry name" value="Phage_integrase"/>
    <property type="match status" value="1"/>
</dbReference>
<gene>
    <name evidence="3" type="ORF">ABR75_00370</name>
</gene>
<dbReference type="InterPro" id="IPR002104">
    <property type="entry name" value="Integrase_catalytic"/>
</dbReference>
<dbReference type="SUPFAM" id="SSF56349">
    <property type="entry name" value="DNA breaking-rejoining enzymes"/>
    <property type="match status" value="1"/>
</dbReference>
<proteinExistence type="predicted"/>
<name>A0A0R2QCX0_9ACTN</name>
<evidence type="ECO:0000313" key="3">
    <source>
        <dbReference type="EMBL" id="KRO46834.1"/>
    </source>
</evidence>
<dbReference type="Gene3D" id="1.10.443.10">
    <property type="entry name" value="Intergrase catalytic core"/>
    <property type="match status" value="1"/>
</dbReference>
<accession>A0A0R2QCX0</accession>
<dbReference type="PANTHER" id="PTHR30349">
    <property type="entry name" value="PHAGE INTEGRASE-RELATED"/>
    <property type="match status" value="1"/>
</dbReference>
<sequence>MSEQEVELLLNAVTGVDSLAVRDRALLEFLYATGARVSEACGLSMSDVDMESNVARVFGKGSKERIVPFGRHAKEALEAWLGAGGRPMLCPQQWAKRDHADAVFLGVRGTRLSRQAAWGIVRKYAMLAGIKSELSPHVLRHSCATHMLVHGADLRIVQELLGHASVSTTQVYTKVDNEVLFEMYRESHPRARVKVRQ</sequence>